<evidence type="ECO:0000256" key="1">
    <source>
        <dbReference type="SAM" id="Phobius"/>
    </source>
</evidence>
<proteinExistence type="predicted"/>
<name>A0A9D1EQJ9_9FIRM</name>
<reference evidence="3" key="1">
    <citation type="submission" date="2020-10" db="EMBL/GenBank/DDBJ databases">
        <authorList>
            <person name="Gilroy R."/>
        </authorList>
    </citation>
    <scope>NUCLEOTIDE SEQUENCE</scope>
    <source>
        <strain evidence="3">CHK190-19873</strain>
    </source>
</reference>
<gene>
    <name evidence="3" type="ORF">IAB44_02540</name>
</gene>
<dbReference type="GO" id="GO:0016020">
    <property type="term" value="C:membrane"/>
    <property type="evidence" value="ECO:0007669"/>
    <property type="project" value="UniProtKB-SubCell"/>
</dbReference>
<dbReference type="Pfam" id="PF14378">
    <property type="entry name" value="PAP2_3"/>
    <property type="match status" value="1"/>
</dbReference>
<dbReference type="Proteomes" id="UP000823935">
    <property type="component" value="Unassembled WGS sequence"/>
</dbReference>
<evidence type="ECO:0000313" key="3">
    <source>
        <dbReference type="EMBL" id="HIS30415.1"/>
    </source>
</evidence>
<comment type="caution">
    <text evidence="3">The sequence shown here is derived from an EMBL/GenBank/DDBJ whole genome shotgun (WGS) entry which is preliminary data.</text>
</comment>
<keyword evidence="1" id="KW-0472">Membrane</keyword>
<keyword evidence="1" id="KW-0812">Transmembrane</keyword>
<organism evidence="3 4">
    <name type="scientific">Candidatus Limivivens intestinipullorum</name>
    <dbReference type="NCBI Taxonomy" id="2840858"/>
    <lineage>
        <taxon>Bacteria</taxon>
        <taxon>Bacillati</taxon>
        <taxon>Bacillota</taxon>
        <taxon>Clostridia</taxon>
        <taxon>Lachnospirales</taxon>
        <taxon>Lachnospiraceae</taxon>
        <taxon>Lachnospiraceae incertae sedis</taxon>
        <taxon>Candidatus Limivivens</taxon>
    </lineage>
</organism>
<reference evidence="3" key="2">
    <citation type="journal article" date="2021" name="PeerJ">
        <title>Extensive microbial diversity within the chicken gut microbiome revealed by metagenomics and culture.</title>
        <authorList>
            <person name="Gilroy R."/>
            <person name="Ravi A."/>
            <person name="Getino M."/>
            <person name="Pursley I."/>
            <person name="Horton D.L."/>
            <person name="Alikhan N.F."/>
            <person name="Baker D."/>
            <person name="Gharbi K."/>
            <person name="Hall N."/>
            <person name="Watson M."/>
            <person name="Adriaenssens E.M."/>
            <person name="Foster-Nyarko E."/>
            <person name="Jarju S."/>
            <person name="Secka A."/>
            <person name="Antonio M."/>
            <person name="Oren A."/>
            <person name="Chaudhuri R.R."/>
            <person name="La Ragione R."/>
            <person name="Hildebrand F."/>
            <person name="Pallen M.J."/>
        </authorList>
    </citation>
    <scope>NUCLEOTIDE SEQUENCE</scope>
    <source>
        <strain evidence="3">CHK190-19873</strain>
    </source>
</reference>
<evidence type="ECO:0000313" key="4">
    <source>
        <dbReference type="Proteomes" id="UP000823935"/>
    </source>
</evidence>
<feature type="domain" description="Inositolphosphotransferase Aur1/Ipt1" evidence="2">
    <location>
        <begin position="51"/>
        <end position="200"/>
    </location>
</feature>
<protein>
    <submittedName>
        <fullName evidence="3">Phosphatase PAP2 family protein</fullName>
    </submittedName>
</protein>
<feature type="transmembrane region" description="Helical" evidence="1">
    <location>
        <begin position="85"/>
        <end position="106"/>
    </location>
</feature>
<dbReference type="EMBL" id="DVIQ01000015">
    <property type="protein sequence ID" value="HIS30415.1"/>
    <property type="molecule type" value="Genomic_DNA"/>
</dbReference>
<dbReference type="InterPro" id="IPR026841">
    <property type="entry name" value="Aur1/Ipt1"/>
</dbReference>
<evidence type="ECO:0000259" key="2">
    <source>
        <dbReference type="Pfam" id="PF14378"/>
    </source>
</evidence>
<sequence length="220" mass="25878">MKAFGKRLYARRREWALILIFMVLYLAAFAWLENRTGVPIHMLEIRADDAIPFCEYFIVPYYLWFLYVAATVIWFTMYQNDKRDWYRLVLSLGFGMTLFIVVSYVFPNGHTLREYSFPRENIFTQMVRYLYTVDTSTNVMPSIHVFNSVACCVALMNAEGLKKHQVIRWGSFVLTVLIVASTVFLKQHTILDLIVALVLNRICWSALYNYQTVPELSFEQ</sequence>
<feature type="transmembrane region" description="Helical" evidence="1">
    <location>
        <begin position="166"/>
        <end position="185"/>
    </location>
</feature>
<dbReference type="AlphaFoldDB" id="A0A9D1EQJ9"/>
<feature type="transmembrane region" description="Helical" evidence="1">
    <location>
        <begin position="61"/>
        <end position="78"/>
    </location>
</feature>
<feature type="transmembrane region" description="Helical" evidence="1">
    <location>
        <begin position="15"/>
        <end position="32"/>
    </location>
</feature>
<accession>A0A9D1EQJ9</accession>
<keyword evidence="1" id="KW-1133">Transmembrane helix</keyword>